<organism evidence="3 4">
    <name type="scientific">Actinomadura algeriensis</name>
    <dbReference type="NCBI Taxonomy" id="1679523"/>
    <lineage>
        <taxon>Bacteria</taxon>
        <taxon>Bacillati</taxon>
        <taxon>Actinomycetota</taxon>
        <taxon>Actinomycetes</taxon>
        <taxon>Streptosporangiales</taxon>
        <taxon>Thermomonosporaceae</taxon>
        <taxon>Actinomadura</taxon>
    </lineage>
</organism>
<protein>
    <submittedName>
        <fullName evidence="3">Glutathione synthase/RimK-type ligase-like ATP-grasp enzyme</fullName>
    </submittedName>
</protein>
<dbReference type="InterPro" id="IPR011761">
    <property type="entry name" value="ATP-grasp"/>
</dbReference>
<feature type="domain" description="ATP-grasp" evidence="2">
    <location>
        <begin position="74"/>
        <end position="344"/>
    </location>
</feature>
<dbReference type="EMBL" id="JADBDZ010000001">
    <property type="protein sequence ID" value="MBE1533166.1"/>
    <property type="molecule type" value="Genomic_DNA"/>
</dbReference>
<sequence length="355" mass="39169">MTREDHYPSVTGRLLRLFRRGRLGEIASVEVEPEYGYVVKIVYRNGAVRVTKGADVGLNSSAAYELANDKAYTKFFLERAGFSCPRGGAFLLPWWADDIRPRLVARGFDAMTDTRSLPEYVRTRLGFPVYLKPGDSARGLGVWLCHDEKAIARVLDEYARQRVKIALVEEVVTLPDYRLVVLDGRLVLAYSRTPLSVTGDGTASIEELTAALRSRLEAEGREIRWDLHHERVQARLLRDGWKPADVPRPGEMVTLLDISNLSAGGSVQDLSDRVAPRWRELAVEAAGSLGLAFCGVDLACADLTDPSGDYVIFEVNATPGFEHFVALGPAQEAVVDDLYATIFNTPPGGMERAGE</sequence>
<evidence type="ECO:0000256" key="1">
    <source>
        <dbReference type="PROSITE-ProRule" id="PRU00409"/>
    </source>
</evidence>
<dbReference type="SUPFAM" id="SSF56059">
    <property type="entry name" value="Glutathione synthetase ATP-binding domain-like"/>
    <property type="match status" value="1"/>
</dbReference>
<gene>
    <name evidence="3" type="ORF">H4W34_002999</name>
</gene>
<comment type="caution">
    <text evidence="3">The sequence shown here is derived from an EMBL/GenBank/DDBJ whole genome shotgun (WGS) entry which is preliminary data.</text>
</comment>
<keyword evidence="1" id="KW-0547">Nucleotide-binding</keyword>
<evidence type="ECO:0000259" key="2">
    <source>
        <dbReference type="PROSITE" id="PS50975"/>
    </source>
</evidence>
<dbReference type="Gene3D" id="3.30.470.20">
    <property type="entry name" value="ATP-grasp fold, B domain"/>
    <property type="match status" value="1"/>
</dbReference>
<dbReference type="PROSITE" id="PS50975">
    <property type="entry name" value="ATP_GRASP"/>
    <property type="match status" value="1"/>
</dbReference>
<dbReference type="PANTHER" id="PTHR21621">
    <property type="entry name" value="RIBOSOMAL PROTEIN S6 MODIFICATION PROTEIN"/>
    <property type="match status" value="1"/>
</dbReference>
<dbReference type="PANTHER" id="PTHR21621:SF0">
    <property type="entry name" value="BETA-CITRYLGLUTAMATE SYNTHASE B-RELATED"/>
    <property type="match status" value="1"/>
</dbReference>
<reference evidence="3 4" key="1">
    <citation type="submission" date="2020-10" db="EMBL/GenBank/DDBJ databases">
        <title>Sequencing the genomes of 1000 actinobacteria strains.</title>
        <authorList>
            <person name="Klenk H.-P."/>
        </authorList>
    </citation>
    <scope>NUCLEOTIDE SEQUENCE [LARGE SCALE GENOMIC DNA]</scope>
    <source>
        <strain evidence="3 4">DSM 46744</strain>
    </source>
</reference>
<dbReference type="InterPro" id="IPR013815">
    <property type="entry name" value="ATP_grasp_subdomain_1"/>
</dbReference>
<dbReference type="Gene3D" id="3.30.1490.20">
    <property type="entry name" value="ATP-grasp fold, A domain"/>
    <property type="match status" value="1"/>
</dbReference>
<dbReference type="Proteomes" id="UP000627838">
    <property type="component" value="Unassembled WGS sequence"/>
</dbReference>
<evidence type="ECO:0000313" key="3">
    <source>
        <dbReference type="EMBL" id="MBE1533166.1"/>
    </source>
</evidence>
<dbReference type="RefSeq" id="WP_192759762.1">
    <property type="nucleotide sequence ID" value="NZ_JADBDZ010000001.1"/>
</dbReference>
<keyword evidence="1" id="KW-0067">ATP-binding</keyword>
<proteinExistence type="predicted"/>
<evidence type="ECO:0000313" key="4">
    <source>
        <dbReference type="Proteomes" id="UP000627838"/>
    </source>
</evidence>
<name>A0ABR9JRH3_9ACTN</name>
<keyword evidence="4" id="KW-1185">Reference proteome</keyword>
<accession>A0ABR9JRH3</accession>